<keyword evidence="4" id="KW-0732">Signal</keyword>
<accession>A0ABP3U4V7</accession>
<keyword evidence="3" id="KW-0309">Germination</keyword>
<keyword evidence="5" id="KW-0472">Membrane</keyword>
<evidence type="ECO:0000313" key="11">
    <source>
        <dbReference type="Proteomes" id="UP001500339"/>
    </source>
</evidence>
<feature type="domain" description="Spore germination protein N-terminal" evidence="9">
    <location>
        <begin position="1"/>
        <end position="169"/>
    </location>
</feature>
<dbReference type="PANTHER" id="PTHR35789:SF1">
    <property type="entry name" value="SPORE GERMINATION PROTEIN B3"/>
    <property type="match status" value="1"/>
</dbReference>
<reference evidence="11" key="1">
    <citation type="journal article" date="2019" name="Int. J. Syst. Evol. Microbiol.">
        <title>The Global Catalogue of Microorganisms (GCM) 10K type strain sequencing project: providing services to taxonomists for standard genome sequencing and annotation.</title>
        <authorList>
            <consortium name="The Broad Institute Genomics Platform"/>
            <consortium name="The Broad Institute Genome Sequencing Center for Infectious Disease"/>
            <person name="Wu L."/>
            <person name="Ma J."/>
        </authorList>
    </citation>
    <scope>NUCLEOTIDE SEQUENCE [LARGE SCALE GENOMIC DNA]</scope>
    <source>
        <strain evidence="11">JCM 1405</strain>
    </source>
</reference>
<dbReference type="PANTHER" id="PTHR35789">
    <property type="entry name" value="SPORE GERMINATION PROTEIN B3"/>
    <property type="match status" value="1"/>
</dbReference>
<dbReference type="Gene3D" id="3.30.300.210">
    <property type="entry name" value="Nutrient germinant receptor protein C, domain 3"/>
    <property type="match status" value="1"/>
</dbReference>
<organism evidence="10 11">
    <name type="scientific">Clostridium malenominatum</name>
    <dbReference type="NCBI Taxonomy" id="1539"/>
    <lineage>
        <taxon>Bacteria</taxon>
        <taxon>Bacillati</taxon>
        <taxon>Bacillota</taxon>
        <taxon>Clostridia</taxon>
        <taxon>Eubacteriales</taxon>
        <taxon>Clostridiaceae</taxon>
        <taxon>Clostridium</taxon>
    </lineage>
</organism>
<dbReference type="Pfam" id="PF05504">
    <property type="entry name" value="Spore_GerAC"/>
    <property type="match status" value="1"/>
</dbReference>
<keyword evidence="7" id="KW-0449">Lipoprotein</keyword>
<dbReference type="InterPro" id="IPR046953">
    <property type="entry name" value="Spore_GerAC-like_C"/>
</dbReference>
<proteinExistence type="inferred from homology"/>
<evidence type="ECO:0000259" key="9">
    <source>
        <dbReference type="Pfam" id="PF25198"/>
    </source>
</evidence>
<evidence type="ECO:0000259" key="8">
    <source>
        <dbReference type="Pfam" id="PF05504"/>
    </source>
</evidence>
<dbReference type="InterPro" id="IPR057336">
    <property type="entry name" value="GerAC_N"/>
</dbReference>
<evidence type="ECO:0000256" key="6">
    <source>
        <dbReference type="ARBA" id="ARBA00023139"/>
    </source>
</evidence>
<evidence type="ECO:0000256" key="4">
    <source>
        <dbReference type="ARBA" id="ARBA00022729"/>
    </source>
</evidence>
<gene>
    <name evidence="10" type="ORF">GCM10008905_18380</name>
</gene>
<comment type="similarity">
    <text evidence="2">Belongs to the GerABKC lipoprotein family.</text>
</comment>
<comment type="subcellular location">
    <subcellularLocation>
        <location evidence="1">Membrane</location>
        <topology evidence="1">Lipid-anchor</topology>
    </subcellularLocation>
</comment>
<comment type="caution">
    <text evidence="10">The sequence shown here is derived from an EMBL/GenBank/DDBJ whole genome shotgun (WGS) entry which is preliminary data.</text>
</comment>
<dbReference type="NCBIfam" id="TIGR02887">
    <property type="entry name" value="spore_ger_x_C"/>
    <property type="match status" value="1"/>
</dbReference>
<dbReference type="InterPro" id="IPR038501">
    <property type="entry name" value="Spore_GerAC_C_sf"/>
</dbReference>
<dbReference type="Proteomes" id="UP001500339">
    <property type="component" value="Unassembled WGS sequence"/>
</dbReference>
<dbReference type="Pfam" id="PF25198">
    <property type="entry name" value="Spore_GerAC_N"/>
    <property type="match status" value="1"/>
</dbReference>
<evidence type="ECO:0000256" key="2">
    <source>
        <dbReference type="ARBA" id="ARBA00007886"/>
    </source>
</evidence>
<evidence type="ECO:0000256" key="7">
    <source>
        <dbReference type="ARBA" id="ARBA00023288"/>
    </source>
</evidence>
<sequence>MEELNIPSAIGYDLRKEFGDTVIYNVSVRTYFAESKLQNDSQVLEGEGLSIIETRDDRQLKANKKFILGLEKVIVVSEEYAMYGMKNVIDSLLNNPQVNDNGKVVVCSGMAKDILEYETKRYGGTDEVIGDMIDHAGDYNFFPEDYTLIDYIIVSSSEGRNPILPYVEITNKGIEVTGLAIFDKDKMVGKMNMEDGRILNLLRENGGKGTLVMQKNSKEYINYYPKAKRRVKCTKEEDRYKFIIELDLQGAIVSNELYKDFDSDPKVLKEFEEEMEKQVEKKCMNFINKAKDNYPVDVLDLGKVAAAKYGRGKDIDWNREVLNSIIEVKVKVKVDSQGRGDY</sequence>
<keyword evidence="6" id="KW-0564">Palmitate</keyword>
<evidence type="ECO:0000256" key="5">
    <source>
        <dbReference type="ARBA" id="ARBA00023136"/>
    </source>
</evidence>
<name>A0ABP3U4V7_9CLOT</name>
<dbReference type="EMBL" id="BAAACF010000001">
    <property type="protein sequence ID" value="GAA0724466.1"/>
    <property type="molecule type" value="Genomic_DNA"/>
</dbReference>
<keyword evidence="11" id="KW-1185">Reference proteome</keyword>
<evidence type="ECO:0000256" key="1">
    <source>
        <dbReference type="ARBA" id="ARBA00004635"/>
    </source>
</evidence>
<evidence type="ECO:0000313" key="10">
    <source>
        <dbReference type="EMBL" id="GAA0724466.1"/>
    </source>
</evidence>
<evidence type="ECO:0000256" key="3">
    <source>
        <dbReference type="ARBA" id="ARBA00022544"/>
    </source>
</evidence>
<protein>
    <submittedName>
        <fullName evidence="10">Ger(X)C family spore germination protein</fullName>
    </submittedName>
</protein>
<feature type="domain" description="Spore germination GerAC-like C-terminal" evidence="8">
    <location>
        <begin position="177"/>
        <end position="338"/>
    </location>
</feature>
<dbReference type="InterPro" id="IPR008844">
    <property type="entry name" value="Spore_GerAC-like"/>
</dbReference>